<sequence>MAEPRLGQMNASFGEGSVVLRWWEWGPADGLPVVCVHGLTRNGRDFDVLARDLAARGRRVLCVDVPGRGVSGWLPRPELYAVPVYAQCLAPLVAALGRHDWVGTSMGGLIGMAMAALPHATMRRFVVNDIGPFVPAAAIGRIQAYMAGAPTEFADAAALEAYLRRVHAPFGALSDAEWAHLARHSARVAPDGRTVLHYDPAIGGPMMAGDPADIELWPLWEAASARPTLVLRGEASDLLLPETAVRMAARVRVETIPGCGHAPALMEASQVALVADFLS</sequence>
<dbReference type="InterPro" id="IPR000073">
    <property type="entry name" value="AB_hydrolase_1"/>
</dbReference>
<dbReference type="Proteomes" id="UP001526430">
    <property type="component" value="Unassembled WGS sequence"/>
</dbReference>
<evidence type="ECO:0000259" key="1">
    <source>
        <dbReference type="Pfam" id="PF12697"/>
    </source>
</evidence>
<comment type="caution">
    <text evidence="2">The sequence shown here is derived from an EMBL/GenBank/DDBJ whole genome shotgun (WGS) entry which is preliminary data.</text>
</comment>
<dbReference type="Gene3D" id="3.40.50.1820">
    <property type="entry name" value="alpha/beta hydrolase"/>
    <property type="match status" value="1"/>
</dbReference>
<organism evidence="2 3">
    <name type="scientific">Sabulicella glaciei</name>
    <dbReference type="NCBI Taxonomy" id="2984948"/>
    <lineage>
        <taxon>Bacteria</taxon>
        <taxon>Pseudomonadati</taxon>
        <taxon>Pseudomonadota</taxon>
        <taxon>Alphaproteobacteria</taxon>
        <taxon>Acetobacterales</taxon>
        <taxon>Acetobacteraceae</taxon>
        <taxon>Sabulicella</taxon>
    </lineage>
</organism>
<evidence type="ECO:0000313" key="2">
    <source>
        <dbReference type="EMBL" id="MCW8086079.1"/>
    </source>
</evidence>
<dbReference type="RefSeq" id="WP_301590052.1">
    <property type="nucleotide sequence ID" value="NZ_JAPFQI010000006.1"/>
</dbReference>
<dbReference type="GO" id="GO:0016787">
    <property type="term" value="F:hydrolase activity"/>
    <property type="evidence" value="ECO:0007669"/>
    <property type="project" value="UniProtKB-KW"/>
</dbReference>
<protein>
    <submittedName>
        <fullName evidence="2">Alpha/beta hydrolase</fullName>
    </submittedName>
</protein>
<keyword evidence="3" id="KW-1185">Reference proteome</keyword>
<gene>
    <name evidence="2" type="ORF">OF850_10605</name>
</gene>
<proteinExistence type="predicted"/>
<dbReference type="InterPro" id="IPR050228">
    <property type="entry name" value="Carboxylesterase_BioH"/>
</dbReference>
<dbReference type="PRINTS" id="PR00111">
    <property type="entry name" value="ABHYDROLASE"/>
</dbReference>
<accession>A0ABT3NWY8</accession>
<dbReference type="EMBL" id="JAPFQI010000006">
    <property type="protein sequence ID" value="MCW8086079.1"/>
    <property type="molecule type" value="Genomic_DNA"/>
</dbReference>
<keyword evidence="2" id="KW-0378">Hydrolase</keyword>
<dbReference type="SUPFAM" id="SSF53474">
    <property type="entry name" value="alpha/beta-Hydrolases"/>
    <property type="match status" value="1"/>
</dbReference>
<evidence type="ECO:0000313" key="3">
    <source>
        <dbReference type="Proteomes" id="UP001526430"/>
    </source>
</evidence>
<dbReference type="PANTHER" id="PTHR43194:SF2">
    <property type="entry name" value="PEROXISOMAL MEMBRANE PROTEIN LPX1"/>
    <property type="match status" value="1"/>
</dbReference>
<dbReference type="PANTHER" id="PTHR43194">
    <property type="entry name" value="HYDROLASE ALPHA/BETA FOLD FAMILY"/>
    <property type="match status" value="1"/>
</dbReference>
<reference evidence="2 3" key="1">
    <citation type="submission" date="2022-10" db="EMBL/GenBank/DDBJ databases">
        <title>Roseococcus glaciei nov., sp. nov., isolated from glacier.</title>
        <authorList>
            <person name="Liu Q."/>
            <person name="Xin Y.-H."/>
        </authorList>
    </citation>
    <scope>NUCLEOTIDE SEQUENCE [LARGE SCALE GENOMIC DNA]</scope>
    <source>
        <strain evidence="2 3">MDT2-1-1</strain>
    </source>
</reference>
<dbReference type="InterPro" id="IPR029058">
    <property type="entry name" value="AB_hydrolase_fold"/>
</dbReference>
<feature type="domain" description="AB hydrolase-1" evidence="1">
    <location>
        <begin position="33"/>
        <end position="265"/>
    </location>
</feature>
<dbReference type="Pfam" id="PF12697">
    <property type="entry name" value="Abhydrolase_6"/>
    <property type="match status" value="1"/>
</dbReference>
<name>A0ABT3NWY8_9PROT</name>